<dbReference type="SMART" id="SM00382">
    <property type="entry name" value="AAA"/>
    <property type="match status" value="2"/>
</dbReference>
<organism evidence="4 5">
    <name type="scientific">Metabacillus bambusae</name>
    <dbReference type="NCBI Taxonomy" id="2795218"/>
    <lineage>
        <taxon>Bacteria</taxon>
        <taxon>Bacillati</taxon>
        <taxon>Bacillota</taxon>
        <taxon>Bacilli</taxon>
        <taxon>Bacillales</taxon>
        <taxon>Bacillaceae</taxon>
        <taxon>Metabacillus</taxon>
    </lineage>
</organism>
<comment type="caution">
    <text evidence="4">The sequence shown here is derived from an EMBL/GenBank/DDBJ whole genome shotgun (WGS) entry which is preliminary data.</text>
</comment>
<dbReference type="Pfam" id="PF12848">
    <property type="entry name" value="ABC_tran_Xtn"/>
    <property type="match status" value="1"/>
</dbReference>
<dbReference type="InterPro" id="IPR027417">
    <property type="entry name" value="P-loop_NTPase"/>
</dbReference>
<evidence type="ECO:0000256" key="1">
    <source>
        <dbReference type="ARBA" id="ARBA00022741"/>
    </source>
</evidence>
<keyword evidence="5" id="KW-1185">Reference proteome</keyword>
<protein>
    <submittedName>
        <fullName evidence="4">ABC-F type ribosomal protection protein</fullName>
    </submittedName>
</protein>
<evidence type="ECO:0000259" key="3">
    <source>
        <dbReference type="PROSITE" id="PS50893"/>
    </source>
</evidence>
<dbReference type="SUPFAM" id="SSF52540">
    <property type="entry name" value="P-loop containing nucleoside triphosphate hydrolases"/>
    <property type="match status" value="2"/>
</dbReference>
<dbReference type="InterPro" id="IPR051309">
    <property type="entry name" value="ABCF_ATPase"/>
</dbReference>
<dbReference type="EMBL" id="JAGDEL010000023">
    <property type="protein sequence ID" value="MBO1514461.1"/>
    <property type="molecule type" value="Genomic_DNA"/>
</dbReference>
<proteinExistence type="predicted"/>
<dbReference type="PANTHER" id="PTHR42855">
    <property type="entry name" value="ABC TRANSPORTER ATP-BINDING SUBUNIT"/>
    <property type="match status" value="1"/>
</dbReference>
<accession>A0ABS3N847</accession>
<keyword evidence="1" id="KW-0547">Nucleotide-binding</keyword>
<evidence type="ECO:0000313" key="4">
    <source>
        <dbReference type="EMBL" id="MBO1514461.1"/>
    </source>
</evidence>
<dbReference type="PROSITE" id="PS50893">
    <property type="entry name" value="ABC_TRANSPORTER_2"/>
    <property type="match status" value="2"/>
</dbReference>
<evidence type="ECO:0000313" key="5">
    <source>
        <dbReference type="Proteomes" id="UP000663981"/>
    </source>
</evidence>
<feature type="domain" description="ABC transporter" evidence="3">
    <location>
        <begin position="300"/>
        <end position="512"/>
    </location>
</feature>
<name>A0ABS3N847_9BACI</name>
<gene>
    <name evidence="4" type="primary">abc-f</name>
    <name evidence="4" type="ORF">I7822_22805</name>
</gene>
<dbReference type="CDD" id="cd03221">
    <property type="entry name" value="ABCF_EF-3"/>
    <property type="match status" value="2"/>
</dbReference>
<evidence type="ECO:0000256" key="2">
    <source>
        <dbReference type="ARBA" id="ARBA00022840"/>
    </source>
</evidence>
<dbReference type="NCBIfam" id="NF000355">
    <property type="entry name" value="ribo_prot_ABC_F"/>
    <property type="match status" value="1"/>
</dbReference>
<keyword evidence="2" id="KW-0067">ATP-binding</keyword>
<dbReference type="InterPro" id="IPR003593">
    <property type="entry name" value="AAA+_ATPase"/>
</dbReference>
<dbReference type="Gene3D" id="3.40.50.300">
    <property type="entry name" value="P-loop containing nucleotide triphosphate hydrolases"/>
    <property type="match status" value="2"/>
</dbReference>
<dbReference type="PANTHER" id="PTHR42855:SF2">
    <property type="entry name" value="DRUG RESISTANCE ABC TRANSPORTER,ATP-BINDING PROTEIN"/>
    <property type="match status" value="1"/>
</dbReference>
<dbReference type="RefSeq" id="WP_207981374.1">
    <property type="nucleotide sequence ID" value="NZ_JAGDEL010000023.1"/>
</dbReference>
<reference evidence="4 5" key="1">
    <citation type="submission" date="2021-03" db="EMBL/GenBank/DDBJ databases">
        <title>Whole genome sequence of Metabacillus bambusae BG109.</title>
        <authorList>
            <person name="Jeong J.W."/>
        </authorList>
    </citation>
    <scope>NUCLEOTIDE SEQUENCE [LARGE SCALE GENOMIC DNA]</scope>
    <source>
        <strain evidence="4 5">BG109</strain>
    </source>
</reference>
<sequence>MFILQARNLKKHFGDKPVLEDLSFDLNKNDRIGLVGANGAGKTTLANLIYGDIEPEQGTINRNPQMRIGYLLQSVDYTVNDDKQLSAEFLERASELGLKKVHSWQEERFAHLSGGEKLKIALAQIWATNPDILILDEPTNHLDFQGVNWLINQLQEFNGTVILISHDRYFLDKTITKVFELDLGKLTIYNGNYSTYRTEKQNRYEDQLHQYDVQQKYKAHVEGQMTQLQQWAGKAHRTMRDQEGFKEYHGVKAKKIDKAIKSKMKRLNQELEKNKVEKPTEEKKVRFQFEASKKRGKRIIEAKNLTKKYASRTLFTNSQFYINHGERIGIIGPNGSGKTTLVNMILGDESITFGELSKSDTLKIAYLSQDVADMPLSQTALDALHLSEKEKLLQARTTLANMGMNADKLEQLIGTLSLGERTRIKLTNMLISDYDLLILDEPTNHLDLASREQLETTLSEFTSSLLIVSHDYYFINKLCDKLLVIEDNKIKRIEMNLEQYELKKKQQETPGKQQIEEELLLINTEISAVLGELSLLTPDSEKYKDLDTTFLSLTERKRDLMRQIESL</sequence>
<dbReference type="InterPro" id="IPR032781">
    <property type="entry name" value="ABC_tran_Xtn"/>
</dbReference>
<dbReference type="Proteomes" id="UP000663981">
    <property type="component" value="Unassembled WGS sequence"/>
</dbReference>
<feature type="domain" description="ABC transporter" evidence="3">
    <location>
        <begin position="4"/>
        <end position="208"/>
    </location>
</feature>
<dbReference type="InterPro" id="IPR003439">
    <property type="entry name" value="ABC_transporter-like_ATP-bd"/>
</dbReference>
<dbReference type="Pfam" id="PF00005">
    <property type="entry name" value="ABC_tran"/>
    <property type="match status" value="2"/>
</dbReference>